<dbReference type="AlphaFoldDB" id="A0A0C2SQI9"/>
<keyword evidence="4" id="KW-1185">Reference proteome</keyword>
<dbReference type="STRING" id="946122.A0A0C2SQI9"/>
<dbReference type="PANTHER" id="PTHR34826">
    <property type="entry name" value="UPF0590 PROTEIN C409.17C"/>
    <property type="match status" value="1"/>
</dbReference>
<proteinExistence type="predicted"/>
<dbReference type="EMBL" id="KN818241">
    <property type="protein sequence ID" value="KIL65520.1"/>
    <property type="molecule type" value="Genomic_DNA"/>
</dbReference>
<dbReference type="OrthoDB" id="2119945at2759"/>
<evidence type="ECO:0000313" key="4">
    <source>
        <dbReference type="Proteomes" id="UP000054549"/>
    </source>
</evidence>
<gene>
    <name evidence="3" type="ORF">M378DRAFT_186386</name>
</gene>
<dbReference type="Pfam" id="PF08588">
    <property type="entry name" value="Duc1"/>
    <property type="match status" value="1"/>
</dbReference>
<dbReference type="Proteomes" id="UP000054549">
    <property type="component" value="Unassembled WGS sequence"/>
</dbReference>
<feature type="compositionally biased region" description="Low complexity" evidence="1">
    <location>
        <begin position="155"/>
        <end position="167"/>
    </location>
</feature>
<protein>
    <recommendedName>
        <fullName evidence="2">Domain of unknown function at the cortex 1 domain-containing protein</fullName>
    </recommendedName>
</protein>
<reference evidence="3 4" key="1">
    <citation type="submission" date="2014-04" db="EMBL/GenBank/DDBJ databases">
        <title>Evolutionary Origins and Diversification of the Mycorrhizal Mutualists.</title>
        <authorList>
            <consortium name="DOE Joint Genome Institute"/>
            <consortium name="Mycorrhizal Genomics Consortium"/>
            <person name="Kohler A."/>
            <person name="Kuo A."/>
            <person name="Nagy L.G."/>
            <person name="Floudas D."/>
            <person name="Copeland A."/>
            <person name="Barry K.W."/>
            <person name="Cichocki N."/>
            <person name="Veneault-Fourrey C."/>
            <person name="LaButti K."/>
            <person name="Lindquist E.A."/>
            <person name="Lipzen A."/>
            <person name="Lundell T."/>
            <person name="Morin E."/>
            <person name="Murat C."/>
            <person name="Riley R."/>
            <person name="Ohm R."/>
            <person name="Sun H."/>
            <person name="Tunlid A."/>
            <person name="Henrissat B."/>
            <person name="Grigoriev I.V."/>
            <person name="Hibbett D.S."/>
            <person name="Martin F."/>
        </authorList>
    </citation>
    <scope>NUCLEOTIDE SEQUENCE [LARGE SCALE GENOMIC DNA]</scope>
    <source>
        <strain evidence="3 4">Koide BX008</strain>
    </source>
</reference>
<sequence length="310" mass="35145">MAPPRLRILAGPSPDSLVPITDIVNTTSSYKLSSELFEGEIAVHIKDFTDEHGQVRSSDYFKREDRQGVTWSIQVSGRFLTPINANDIMFGNIFDRRLKLPTGFGAALRFMQFMDPTLEHDLLSQTKPWALSPLIATMPHFSHQNVPSSDDTDADSISSSLSTSTSSQRPGGMVREVSIDAQDNASLLTRVLRKFGEKKSKTLDGPNKDLQFDNASQRQKYFRDAETRKQVELGPQDLISTDFCYGFLEFCPSLALRLPVGLTFDLMRYWDKHPVRFVCCERKKVTETEKEGEDPWGRMFWCVMIEIADS</sequence>
<evidence type="ECO:0000256" key="1">
    <source>
        <dbReference type="SAM" id="MobiDB-lite"/>
    </source>
</evidence>
<dbReference type="InterPro" id="IPR013897">
    <property type="entry name" value="Duc1"/>
</dbReference>
<evidence type="ECO:0000313" key="3">
    <source>
        <dbReference type="EMBL" id="KIL65520.1"/>
    </source>
</evidence>
<feature type="domain" description="Domain of unknown function at the cortex 1" evidence="2">
    <location>
        <begin position="5"/>
        <end position="306"/>
    </location>
</feature>
<accession>A0A0C2SQI9</accession>
<evidence type="ECO:0000259" key="2">
    <source>
        <dbReference type="Pfam" id="PF08588"/>
    </source>
</evidence>
<feature type="region of interest" description="Disordered" evidence="1">
    <location>
        <begin position="142"/>
        <end position="176"/>
    </location>
</feature>
<name>A0A0C2SQI9_AMAMK</name>
<dbReference type="PANTHER" id="PTHR34826:SF2">
    <property type="entry name" value="UPF0590 PROTEIN C409.17C"/>
    <property type="match status" value="1"/>
</dbReference>
<dbReference type="HOGENOM" id="CLU_047849_1_1_1"/>
<organism evidence="3 4">
    <name type="scientific">Amanita muscaria (strain Koide BX008)</name>
    <dbReference type="NCBI Taxonomy" id="946122"/>
    <lineage>
        <taxon>Eukaryota</taxon>
        <taxon>Fungi</taxon>
        <taxon>Dikarya</taxon>
        <taxon>Basidiomycota</taxon>
        <taxon>Agaricomycotina</taxon>
        <taxon>Agaricomycetes</taxon>
        <taxon>Agaricomycetidae</taxon>
        <taxon>Agaricales</taxon>
        <taxon>Pluteineae</taxon>
        <taxon>Amanitaceae</taxon>
        <taxon>Amanita</taxon>
    </lineage>
</organism>
<dbReference type="InParanoid" id="A0A0C2SQI9"/>